<dbReference type="Proteomes" id="UP000024942">
    <property type="component" value="Unassembled WGS sequence"/>
</dbReference>
<dbReference type="EMBL" id="ARYL01000002">
    <property type="protein sequence ID" value="KDA04188.1"/>
    <property type="molecule type" value="Genomic_DNA"/>
</dbReference>
<gene>
    <name evidence="2" type="ORF">HOC_02601</name>
</gene>
<protein>
    <submittedName>
        <fullName evidence="2">Uncharacterized protein</fullName>
    </submittedName>
</protein>
<sequence>MFVNADRDVALDALDDWPAGREFTLYINMDAPGSVSLYPDGGRGGMVAAAVVLAPALVIVIGFIVFLIRRRRKAVST</sequence>
<accession>A0A059GCF2</accession>
<reference evidence="2 3" key="1">
    <citation type="journal article" date="2014" name="Antonie Van Leeuwenhoek">
        <title>Hyphomonas beringensis sp. nov. and Hyphomonas chukchiensis sp. nov., isolated from surface seawater of the Bering Sea and Chukchi Sea.</title>
        <authorList>
            <person name="Li C."/>
            <person name="Lai Q."/>
            <person name="Li G."/>
            <person name="Dong C."/>
            <person name="Wang J."/>
            <person name="Liao Y."/>
            <person name="Shao Z."/>
        </authorList>
    </citation>
    <scope>NUCLEOTIDE SEQUENCE [LARGE SCALE GENOMIC DNA]</scope>
    <source>
        <strain evidence="2 3">SCH89</strain>
    </source>
</reference>
<organism evidence="2 3">
    <name type="scientific">Hyphomonas oceanitis SCH89</name>
    <dbReference type="NCBI Taxonomy" id="1280953"/>
    <lineage>
        <taxon>Bacteria</taxon>
        <taxon>Pseudomonadati</taxon>
        <taxon>Pseudomonadota</taxon>
        <taxon>Alphaproteobacteria</taxon>
        <taxon>Hyphomonadales</taxon>
        <taxon>Hyphomonadaceae</taxon>
        <taxon>Hyphomonas</taxon>
    </lineage>
</organism>
<keyword evidence="3" id="KW-1185">Reference proteome</keyword>
<dbReference type="RefSeq" id="WP_035535670.1">
    <property type="nucleotide sequence ID" value="NZ_ARYL01000002.1"/>
</dbReference>
<evidence type="ECO:0000256" key="1">
    <source>
        <dbReference type="SAM" id="Phobius"/>
    </source>
</evidence>
<dbReference type="STRING" id="1280953.HOC_02601"/>
<feature type="transmembrane region" description="Helical" evidence="1">
    <location>
        <begin position="46"/>
        <end position="68"/>
    </location>
</feature>
<comment type="caution">
    <text evidence="2">The sequence shown here is derived from an EMBL/GenBank/DDBJ whole genome shotgun (WGS) entry which is preliminary data.</text>
</comment>
<keyword evidence="1" id="KW-0812">Transmembrane</keyword>
<evidence type="ECO:0000313" key="3">
    <source>
        <dbReference type="Proteomes" id="UP000024942"/>
    </source>
</evidence>
<keyword evidence="1" id="KW-1133">Transmembrane helix</keyword>
<keyword evidence="1" id="KW-0472">Membrane</keyword>
<name>A0A059GCF2_9PROT</name>
<dbReference type="PATRIC" id="fig|1280953.3.peg.524"/>
<evidence type="ECO:0000313" key="2">
    <source>
        <dbReference type="EMBL" id="KDA04188.1"/>
    </source>
</evidence>
<proteinExistence type="predicted"/>
<dbReference type="AlphaFoldDB" id="A0A059GCF2"/>